<dbReference type="OrthoDB" id="46308at2759"/>
<reference evidence="3 4" key="1">
    <citation type="submission" date="2016-09" db="EMBL/GenBank/DDBJ databases">
        <title>Extensive genetic diversity and differential bi-allelic expression allows diatom success in the polar Southern Ocean.</title>
        <authorList>
            <consortium name="DOE Joint Genome Institute"/>
            <person name="Mock T."/>
            <person name="Otillar R.P."/>
            <person name="Strauss J."/>
            <person name="Dupont C."/>
            <person name="Frickenhaus S."/>
            <person name="Maumus F."/>
            <person name="Mcmullan M."/>
            <person name="Sanges R."/>
            <person name="Schmutz J."/>
            <person name="Toseland A."/>
            <person name="Valas R."/>
            <person name="Veluchamy A."/>
            <person name="Ward B.J."/>
            <person name="Allen A."/>
            <person name="Barry K."/>
            <person name="Falciatore A."/>
            <person name="Ferrante M."/>
            <person name="Fortunato A.E."/>
            <person name="Gloeckner G."/>
            <person name="Gruber A."/>
            <person name="Hipkin R."/>
            <person name="Janech M."/>
            <person name="Kroth P."/>
            <person name="Leese F."/>
            <person name="Lindquist E."/>
            <person name="Lyon B.R."/>
            <person name="Martin J."/>
            <person name="Mayer C."/>
            <person name="Parker M."/>
            <person name="Quesneville H."/>
            <person name="Raymond J."/>
            <person name="Uhlig C."/>
            <person name="Valentin K.U."/>
            <person name="Worden A.Z."/>
            <person name="Armbrust E.V."/>
            <person name="Bowler C."/>
            <person name="Green B."/>
            <person name="Moulton V."/>
            <person name="Van Oosterhout C."/>
            <person name="Grigoriev I."/>
        </authorList>
    </citation>
    <scope>NUCLEOTIDE SEQUENCE [LARGE SCALE GENOMIC DNA]</scope>
    <source>
        <strain evidence="3 4">CCMP1102</strain>
    </source>
</reference>
<dbReference type="KEGG" id="fcy:FRACYDRAFT_194288"/>
<accession>A0A1E7EW93</accession>
<protein>
    <submittedName>
        <fullName evidence="3">Uncharacterized protein</fullName>
    </submittedName>
</protein>
<gene>
    <name evidence="3" type="ORF">FRACYDRAFT_194288</name>
</gene>
<evidence type="ECO:0000313" key="4">
    <source>
        <dbReference type="Proteomes" id="UP000095751"/>
    </source>
</evidence>
<dbReference type="PANTHER" id="PTHR36774:SF1">
    <property type="entry name" value="INSULIN-INDUCED PROTEIN"/>
    <property type="match status" value="1"/>
</dbReference>
<dbReference type="Proteomes" id="UP000095751">
    <property type="component" value="Unassembled WGS sequence"/>
</dbReference>
<sequence>VKTTMRTLSTSTATKLFSTGFIVGPIVDSLHNQCLLRYDILPISVQWPTITGPASPVAPLLSFGVDNNPSIIDYHYYPFFFCSSWTVPPLLGIAYLILGGVLPRIVESILLQVKLKNEQRNSKSRATTPDDTIDTIDTSSSSSPSYSSTWQQQKQKQLQTRAILAVTTTAIIIKLSEYLETHHDILFVDNDTTTATTSMLLSYLNIHTHSEASLLVMLMAATIQWAVLDGSIIALLVATLTAIGGPISELPFVGHGVWTYLDEAANYFPLQNININNILQQLPEQLPQIIFGTSNYHDLAISTITGPCYFAVAMDAIALGRWFDSLLPSSSSSSSSYTLSDTDRIKR</sequence>
<dbReference type="PANTHER" id="PTHR36774">
    <property type="entry name" value="INSULIN-INDUCED PROTEIN"/>
    <property type="match status" value="1"/>
</dbReference>
<keyword evidence="4" id="KW-1185">Reference proteome</keyword>
<dbReference type="AlphaFoldDB" id="A0A1E7EW93"/>
<evidence type="ECO:0000256" key="1">
    <source>
        <dbReference type="SAM" id="MobiDB-lite"/>
    </source>
</evidence>
<proteinExistence type="predicted"/>
<keyword evidence="2" id="KW-0812">Transmembrane</keyword>
<name>A0A1E7EW93_9STRA</name>
<organism evidence="3 4">
    <name type="scientific">Fragilariopsis cylindrus CCMP1102</name>
    <dbReference type="NCBI Taxonomy" id="635003"/>
    <lineage>
        <taxon>Eukaryota</taxon>
        <taxon>Sar</taxon>
        <taxon>Stramenopiles</taxon>
        <taxon>Ochrophyta</taxon>
        <taxon>Bacillariophyta</taxon>
        <taxon>Bacillariophyceae</taxon>
        <taxon>Bacillariophycidae</taxon>
        <taxon>Bacillariales</taxon>
        <taxon>Bacillariaceae</taxon>
        <taxon>Fragilariopsis</taxon>
    </lineage>
</organism>
<keyword evidence="2" id="KW-1133">Transmembrane helix</keyword>
<keyword evidence="2" id="KW-0472">Membrane</keyword>
<feature type="compositionally biased region" description="Low complexity" evidence="1">
    <location>
        <begin position="127"/>
        <end position="150"/>
    </location>
</feature>
<feature type="non-terminal residue" evidence="3">
    <location>
        <position position="1"/>
    </location>
</feature>
<feature type="transmembrane region" description="Helical" evidence="2">
    <location>
        <begin position="76"/>
        <end position="98"/>
    </location>
</feature>
<dbReference type="InParanoid" id="A0A1E7EW93"/>
<evidence type="ECO:0000313" key="3">
    <source>
        <dbReference type="EMBL" id="OEU10109.1"/>
    </source>
</evidence>
<evidence type="ECO:0000256" key="2">
    <source>
        <dbReference type="SAM" id="Phobius"/>
    </source>
</evidence>
<dbReference type="EMBL" id="KV784373">
    <property type="protein sequence ID" value="OEU10109.1"/>
    <property type="molecule type" value="Genomic_DNA"/>
</dbReference>
<feature type="compositionally biased region" description="Low complexity" evidence="1">
    <location>
        <begin position="328"/>
        <end position="340"/>
    </location>
</feature>
<feature type="region of interest" description="Disordered" evidence="1">
    <location>
        <begin position="328"/>
        <end position="347"/>
    </location>
</feature>
<feature type="region of interest" description="Disordered" evidence="1">
    <location>
        <begin position="120"/>
        <end position="150"/>
    </location>
</feature>